<dbReference type="Pfam" id="PF08240">
    <property type="entry name" value="ADH_N"/>
    <property type="match status" value="1"/>
</dbReference>
<feature type="transmembrane region" description="Helical" evidence="1">
    <location>
        <begin position="283"/>
        <end position="300"/>
    </location>
</feature>
<keyword evidence="1" id="KW-0812">Transmembrane</keyword>
<dbReference type="SUPFAM" id="SSF51735">
    <property type="entry name" value="NAD(P)-binding Rossmann-fold domains"/>
    <property type="match status" value="1"/>
</dbReference>
<dbReference type="InterPro" id="IPR036291">
    <property type="entry name" value="NAD(P)-bd_dom_sf"/>
</dbReference>
<feature type="domain" description="Enoyl reductase (ER)" evidence="2">
    <location>
        <begin position="17"/>
        <end position="368"/>
    </location>
</feature>
<dbReference type="InterPro" id="IPR011032">
    <property type="entry name" value="GroES-like_sf"/>
</dbReference>
<reference evidence="3 4" key="1">
    <citation type="submission" date="2019-12" db="EMBL/GenBank/DDBJ databases">
        <title>Draft genome sequence of the ascomycete Xylaria multiplex DSM 110363.</title>
        <authorList>
            <person name="Buettner E."/>
            <person name="Kellner H."/>
        </authorList>
    </citation>
    <scope>NUCLEOTIDE SEQUENCE [LARGE SCALE GENOMIC DNA]</scope>
    <source>
        <strain evidence="3 4">DSM 110363</strain>
    </source>
</reference>
<evidence type="ECO:0000259" key="2">
    <source>
        <dbReference type="SMART" id="SM00829"/>
    </source>
</evidence>
<dbReference type="OrthoDB" id="9992527at2759"/>
<dbReference type="SUPFAM" id="SSF50129">
    <property type="entry name" value="GroES-like"/>
    <property type="match status" value="1"/>
</dbReference>
<dbReference type="PANTHER" id="PTHR11695:SF294">
    <property type="entry name" value="RETICULON-4-INTERACTING PROTEIN 1, MITOCHONDRIAL"/>
    <property type="match status" value="1"/>
</dbReference>
<dbReference type="GO" id="GO:0016491">
    <property type="term" value="F:oxidoreductase activity"/>
    <property type="evidence" value="ECO:0007669"/>
    <property type="project" value="InterPro"/>
</dbReference>
<protein>
    <recommendedName>
        <fullName evidence="2">Enoyl reductase (ER) domain-containing protein</fullName>
    </recommendedName>
</protein>
<dbReference type="Gene3D" id="3.90.180.10">
    <property type="entry name" value="Medium-chain alcohol dehydrogenases, catalytic domain"/>
    <property type="match status" value="1"/>
</dbReference>
<dbReference type="SMART" id="SM00829">
    <property type="entry name" value="PKS_ER"/>
    <property type="match status" value="1"/>
</dbReference>
<dbReference type="CDD" id="cd05289">
    <property type="entry name" value="MDR_like_2"/>
    <property type="match status" value="1"/>
</dbReference>
<dbReference type="Proteomes" id="UP000481858">
    <property type="component" value="Unassembled WGS sequence"/>
</dbReference>
<keyword evidence="1" id="KW-1133">Transmembrane helix</keyword>
<name>A0A7C8IS91_9PEZI</name>
<keyword evidence="1" id="KW-0472">Membrane</keyword>
<dbReference type="PANTHER" id="PTHR11695">
    <property type="entry name" value="ALCOHOL DEHYDROGENASE RELATED"/>
    <property type="match status" value="1"/>
</dbReference>
<gene>
    <name evidence="3" type="ORF">GQX73_g2571</name>
</gene>
<proteinExistence type="predicted"/>
<dbReference type="InterPro" id="IPR020843">
    <property type="entry name" value="ER"/>
</dbReference>
<organism evidence="3 4">
    <name type="scientific">Xylaria multiplex</name>
    <dbReference type="NCBI Taxonomy" id="323545"/>
    <lineage>
        <taxon>Eukaryota</taxon>
        <taxon>Fungi</taxon>
        <taxon>Dikarya</taxon>
        <taxon>Ascomycota</taxon>
        <taxon>Pezizomycotina</taxon>
        <taxon>Sordariomycetes</taxon>
        <taxon>Xylariomycetidae</taxon>
        <taxon>Xylariales</taxon>
        <taxon>Xylariaceae</taxon>
        <taxon>Xylaria</taxon>
    </lineage>
</organism>
<dbReference type="EMBL" id="WUBL01000017">
    <property type="protein sequence ID" value="KAF2971006.1"/>
    <property type="molecule type" value="Genomic_DNA"/>
</dbReference>
<dbReference type="InParanoid" id="A0A7C8IS91"/>
<comment type="caution">
    <text evidence="3">The sequence shown here is derived from an EMBL/GenBank/DDBJ whole genome shotgun (WGS) entry which is preliminary data.</text>
</comment>
<evidence type="ECO:0000313" key="3">
    <source>
        <dbReference type="EMBL" id="KAF2971006.1"/>
    </source>
</evidence>
<dbReference type="InterPro" id="IPR013154">
    <property type="entry name" value="ADH-like_N"/>
</dbReference>
<evidence type="ECO:0000256" key="1">
    <source>
        <dbReference type="SAM" id="Phobius"/>
    </source>
</evidence>
<dbReference type="Gene3D" id="3.40.50.720">
    <property type="entry name" value="NAD(P)-binding Rossmann-like Domain"/>
    <property type="match status" value="1"/>
</dbReference>
<dbReference type="InterPro" id="IPR050700">
    <property type="entry name" value="YIM1/Zinc_Alcohol_DH_Fams"/>
</dbReference>
<accession>A0A7C8IS91</accession>
<dbReference type="AlphaFoldDB" id="A0A7C8IS91"/>
<sequence length="371" mass="40000">MSALPSKMRALVAPKYCSPSQYEVIDIPLPTIKSPDEVLIRVHAGGLQTGDTQRAKGATRILPGKMNFPMKIGVEGSGTVVAIGAGVIKFKAGDEVYAVCMPGRPINLFAENGFVSQYAVAPEACILPKPAFLSHEDAAALPGFTLTAYQSIETGLRLLRENGVADGLEGKTVFVPGALSGTGSIAIQLLKTQYGVGRVISTVSTEKLPLVDQYLPGLVDQVVDYKVTRRLTDAIPTGSVDFVLNTQWDLIGTFALADPERGVVVSISSAPHPSLFREMLPTAPFWIFWALAVVQWYYAFKLRGTSIKYTFVSGNFGVREDVERTGEFIATGKVKAVKRMVDLEDIEAVKEACEQVYRGKGGIGKLVIKIS</sequence>
<evidence type="ECO:0000313" key="4">
    <source>
        <dbReference type="Proteomes" id="UP000481858"/>
    </source>
</evidence>
<keyword evidence="4" id="KW-1185">Reference proteome</keyword>